<dbReference type="InterPro" id="IPR004358">
    <property type="entry name" value="Sig_transdc_His_kin-like_C"/>
</dbReference>
<sequence length="466" mass="53835">MTKNKQPRVKTSAFQITRAYAIVLIMITMLMSVSIIAVVGSTLVVNTKNNSQQLMQSLKKSIINDNIDWEYWRETSGINTHNTFVQVTVSKGNKIEHQYLSKHTDQFLEENYHSWPILHDIQYRAGQGVYYHIVDYDHFTNSRKQTINRKYEIWLSLNRVLRLFLTIIEIIIAVCLITFLIGLRSISRLANKLNKPLSVLTKATSNIINTDELSHHEKLPVPDNPKEVQDLTREFNHLLKILNETVLRDRQFVSDASHELRTPLAGIRGHINLLRRRGEEHPEIIPESLKFIDEESLRMQHLVENLLALSRMNNAELEFKEFNLTDSVTEIYEMYQNQLSQNLELKAESGIMLTANQDSVRQILISLLSNAKKYSPHDSVVTIRLYKDIDNIMLEVDDQGSGISDDDKKLIFNRFFRSDDSRSQKIEGTGLGLAITQRLVELNNGKISVFDNQPRGTKFIVTFRKN</sequence>
<keyword evidence="17" id="KW-1185">Reference proteome</keyword>
<dbReference type="GO" id="GO:0000155">
    <property type="term" value="F:phosphorelay sensor kinase activity"/>
    <property type="evidence" value="ECO:0007669"/>
    <property type="project" value="InterPro"/>
</dbReference>
<name>A0A0R1W367_9LACO</name>
<dbReference type="PROSITE" id="PS50109">
    <property type="entry name" value="HIS_KIN"/>
    <property type="match status" value="1"/>
</dbReference>
<evidence type="ECO:0000256" key="7">
    <source>
        <dbReference type="ARBA" id="ARBA00022692"/>
    </source>
</evidence>
<keyword evidence="9 16" id="KW-0418">Kinase</keyword>
<dbReference type="Gene3D" id="3.30.565.10">
    <property type="entry name" value="Histidine kinase-like ATPase, C-terminal domain"/>
    <property type="match status" value="1"/>
</dbReference>
<dbReference type="STRING" id="1423807.FD16_GL002489"/>
<evidence type="ECO:0000313" key="16">
    <source>
        <dbReference type="EMBL" id="KRM12304.1"/>
    </source>
</evidence>
<dbReference type="CDD" id="cd00082">
    <property type="entry name" value="HisKA"/>
    <property type="match status" value="1"/>
</dbReference>
<dbReference type="InterPro" id="IPR005467">
    <property type="entry name" value="His_kinase_dom"/>
</dbReference>
<dbReference type="EMBL" id="AZGF01000009">
    <property type="protein sequence ID" value="KRM12304.1"/>
    <property type="molecule type" value="Genomic_DNA"/>
</dbReference>
<evidence type="ECO:0000256" key="13">
    <source>
        <dbReference type="ARBA" id="ARBA00023136"/>
    </source>
</evidence>
<dbReference type="RefSeq" id="WP_056938535.1">
    <property type="nucleotide sequence ID" value="NZ_AZGF01000009.1"/>
</dbReference>
<dbReference type="EC" id="2.7.13.3" evidence="3"/>
<evidence type="ECO:0000256" key="14">
    <source>
        <dbReference type="SAM" id="Phobius"/>
    </source>
</evidence>
<evidence type="ECO:0000256" key="1">
    <source>
        <dbReference type="ARBA" id="ARBA00000085"/>
    </source>
</evidence>
<dbReference type="SMART" id="SM00388">
    <property type="entry name" value="HisKA"/>
    <property type="match status" value="1"/>
</dbReference>
<dbReference type="Gene3D" id="6.10.340.10">
    <property type="match status" value="1"/>
</dbReference>
<reference evidence="16 17" key="1">
    <citation type="journal article" date="2015" name="Genome Announc.">
        <title>Expanding the biotechnology potential of lactobacilli through comparative genomics of 213 strains and associated genera.</title>
        <authorList>
            <person name="Sun Z."/>
            <person name="Harris H.M."/>
            <person name="McCann A."/>
            <person name="Guo C."/>
            <person name="Argimon S."/>
            <person name="Zhang W."/>
            <person name="Yang X."/>
            <person name="Jeffery I.B."/>
            <person name="Cooney J.C."/>
            <person name="Kagawa T.F."/>
            <person name="Liu W."/>
            <person name="Song Y."/>
            <person name="Salvetti E."/>
            <person name="Wrobel A."/>
            <person name="Rasinkangas P."/>
            <person name="Parkhill J."/>
            <person name="Rea M.C."/>
            <person name="O'Sullivan O."/>
            <person name="Ritari J."/>
            <person name="Douillard F.P."/>
            <person name="Paul Ross R."/>
            <person name="Yang R."/>
            <person name="Briner A.E."/>
            <person name="Felis G.E."/>
            <person name="de Vos W.M."/>
            <person name="Barrangou R."/>
            <person name="Klaenhammer T.R."/>
            <person name="Caufield P.W."/>
            <person name="Cui Y."/>
            <person name="Zhang H."/>
            <person name="O'Toole P.W."/>
        </authorList>
    </citation>
    <scope>NUCLEOTIDE SEQUENCE [LARGE SCALE GENOMIC DNA]</scope>
    <source>
        <strain evidence="16 17">DSM 5007</strain>
    </source>
</reference>
<dbReference type="SMART" id="SM00387">
    <property type="entry name" value="HATPase_c"/>
    <property type="match status" value="1"/>
</dbReference>
<evidence type="ECO:0000256" key="2">
    <source>
        <dbReference type="ARBA" id="ARBA00004651"/>
    </source>
</evidence>
<evidence type="ECO:0000256" key="4">
    <source>
        <dbReference type="ARBA" id="ARBA00022475"/>
    </source>
</evidence>
<dbReference type="Proteomes" id="UP000051820">
    <property type="component" value="Unassembled WGS sequence"/>
</dbReference>
<evidence type="ECO:0000259" key="15">
    <source>
        <dbReference type="PROSITE" id="PS50109"/>
    </source>
</evidence>
<dbReference type="PRINTS" id="PR00344">
    <property type="entry name" value="BCTRLSENSOR"/>
</dbReference>
<dbReference type="eggNOG" id="COG2205">
    <property type="taxonomic scope" value="Bacteria"/>
</dbReference>
<keyword evidence="11 14" id="KW-1133">Transmembrane helix</keyword>
<evidence type="ECO:0000313" key="17">
    <source>
        <dbReference type="Proteomes" id="UP000051820"/>
    </source>
</evidence>
<dbReference type="AlphaFoldDB" id="A0A0R1W367"/>
<dbReference type="PANTHER" id="PTHR45528:SF1">
    <property type="entry name" value="SENSOR HISTIDINE KINASE CPXA"/>
    <property type="match status" value="1"/>
</dbReference>
<dbReference type="InterPro" id="IPR003661">
    <property type="entry name" value="HisK_dim/P_dom"/>
</dbReference>
<dbReference type="FunFam" id="3.30.565.10:FF:000006">
    <property type="entry name" value="Sensor histidine kinase WalK"/>
    <property type="match status" value="1"/>
</dbReference>
<evidence type="ECO:0000256" key="9">
    <source>
        <dbReference type="ARBA" id="ARBA00022777"/>
    </source>
</evidence>
<keyword evidence="7 14" id="KW-0812">Transmembrane</keyword>
<evidence type="ECO:0000256" key="6">
    <source>
        <dbReference type="ARBA" id="ARBA00022679"/>
    </source>
</evidence>
<dbReference type="SUPFAM" id="SSF55874">
    <property type="entry name" value="ATPase domain of HSP90 chaperone/DNA topoisomerase II/histidine kinase"/>
    <property type="match status" value="1"/>
</dbReference>
<dbReference type="Gene3D" id="1.10.287.130">
    <property type="match status" value="1"/>
</dbReference>
<dbReference type="InterPro" id="IPR036097">
    <property type="entry name" value="HisK_dim/P_sf"/>
</dbReference>
<feature type="transmembrane region" description="Helical" evidence="14">
    <location>
        <begin position="20"/>
        <end position="45"/>
    </location>
</feature>
<dbReference type="FunFam" id="1.10.287.130:FF:000001">
    <property type="entry name" value="Two-component sensor histidine kinase"/>
    <property type="match status" value="1"/>
</dbReference>
<feature type="domain" description="Histidine kinase" evidence="15">
    <location>
        <begin position="255"/>
        <end position="466"/>
    </location>
</feature>
<dbReference type="PATRIC" id="fig|1423807.3.peg.2573"/>
<protein>
    <recommendedName>
        <fullName evidence="3">histidine kinase</fullName>
        <ecNumber evidence="3">2.7.13.3</ecNumber>
    </recommendedName>
</protein>
<proteinExistence type="predicted"/>
<evidence type="ECO:0000256" key="12">
    <source>
        <dbReference type="ARBA" id="ARBA00023012"/>
    </source>
</evidence>
<keyword evidence="10" id="KW-0067">ATP-binding</keyword>
<keyword evidence="12" id="KW-0902">Two-component regulatory system</keyword>
<dbReference type="Pfam" id="PF02518">
    <property type="entry name" value="HATPase_c"/>
    <property type="match status" value="1"/>
</dbReference>
<evidence type="ECO:0000256" key="3">
    <source>
        <dbReference type="ARBA" id="ARBA00012438"/>
    </source>
</evidence>
<comment type="subcellular location">
    <subcellularLocation>
        <location evidence="2">Cell membrane</location>
        <topology evidence="2">Multi-pass membrane protein</topology>
    </subcellularLocation>
</comment>
<evidence type="ECO:0000256" key="11">
    <source>
        <dbReference type="ARBA" id="ARBA00022989"/>
    </source>
</evidence>
<dbReference type="InterPro" id="IPR050398">
    <property type="entry name" value="HssS/ArlS-like"/>
</dbReference>
<keyword evidence="5" id="KW-0597">Phosphoprotein</keyword>
<dbReference type="Pfam" id="PF00512">
    <property type="entry name" value="HisKA"/>
    <property type="match status" value="1"/>
</dbReference>
<dbReference type="GO" id="GO:0005524">
    <property type="term" value="F:ATP binding"/>
    <property type="evidence" value="ECO:0007669"/>
    <property type="project" value="UniProtKB-KW"/>
</dbReference>
<comment type="catalytic activity">
    <reaction evidence="1">
        <text>ATP + protein L-histidine = ADP + protein N-phospho-L-histidine.</text>
        <dbReference type="EC" id="2.7.13.3"/>
    </reaction>
</comment>
<keyword evidence="13 14" id="KW-0472">Membrane</keyword>
<dbReference type="SUPFAM" id="SSF47384">
    <property type="entry name" value="Homodimeric domain of signal transducing histidine kinase"/>
    <property type="match status" value="1"/>
</dbReference>
<feature type="transmembrane region" description="Helical" evidence="14">
    <location>
        <begin position="160"/>
        <end position="183"/>
    </location>
</feature>
<dbReference type="InterPro" id="IPR036890">
    <property type="entry name" value="HATPase_C_sf"/>
</dbReference>
<evidence type="ECO:0000256" key="8">
    <source>
        <dbReference type="ARBA" id="ARBA00022741"/>
    </source>
</evidence>
<accession>A0A0R1W367</accession>
<keyword evidence="4" id="KW-1003">Cell membrane</keyword>
<keyword evidence="6" id="KW-0808">Transferase</keyword>
<comment type="caution">
    <text evidence="16">The sequence shown here is derived from an EMBL/GenBank/DDBJ whole genome shotgun (WGS) entry which is preliminary data.</text>
</comment>
<evidence type="ECO:0000256" key="5">
    <source>
        <dbReference type="ARBA" id="ARBA00022553"/>
    </source>
</evidence>
<organism evidence="16 17">
    <name type="scientific">Paucilactobacillus suebicus DSM 5007 = KCTC 3549</name>
    <dbReference type="NCBI Taxonomy" id="1423807"/>
    <lineage>
        <taxon>Bacteria</taxon>
        <taxon>Bacillati</taxon>
        <taxon>Bacillota</taxon>
        <taxon>Bacilli</taxon>
        <taxon>Lactobacillales</taxon>
        <taxon>Lactobacillaceae</taxon>
        <taxon>Paucilactobacillus</taxon>
    </lineage>
</organism>
<dbReference type="PANTHER" id="PTHR45528">
    <property type="entry name" value="SENSOR HISTIDINE KINASE CPXA"/>
    <property type="match status" value="1"/>
</dbReference>
<evidence type="ECO:0000256" key="10">
    <source>
        <dbReference type="ARBA" id="ARBA00022840"/>
    </source>
</evidence>
<dbReference type="GO" id="GO:0005886">
    <property type="term" value="C:plasma membrane"/>
    <property type="evidence" value="ECO:0007669"/>
    <property type="project" value="UniProtKB-SubCell"/>
</dbReference>
<keyword evidence="8" id="KW-0547">Nucleotide-binding</keyword>
<gene>
    <name evidence="16" type="ORF">FD16_GL002489</name>
</gene>
<dbReference type="InterPro" id="IPR003594">
    <property type="entry name" value="HATPase_dom"/>
</dbReference>